<dbReference type="EMBL" id="BK015024">
    <property type="protein sequence ID" value="DAD87679.1"/>
    <property type="molecule type" value="Genomic_DNA"/>
</dbReference>
<accession>A0A8S5MZX7</accession>
<evidence type="ECO:0000313" key="1">
    <source>
        <dbReference type="EMBL" id="DAD87679.1"/>
    </source>
</evidence>
<organism evidence="1">
    <name type="scientific">Podoviridae sp. ctyhm34</name>
    <dbReference type="NCBI Taxonomy" id="2826595"/>
    <lineage>
        <taxon>Viruses</taxon>
        <taxon>Duplodnaviria</taxon>
        <taxon>Heunggongvirae</taxon>
        <taxon>Uroviricota</taxon>
        <taxon>Caudoviricetes</taxon>
    </lineage>
</organism>
<proteinExistence type="predicted"/>
<sequence length="167" mass="17347">MGIIGSIAGGVTSAVGGALAAKARNKGYNDYIKMFQDRMQQVKDHRDNLYYQDPTQSAENQVAVTNAQKVLDNATATAKNTNIVSGGSDEAVALSKQAAQEQVGKIMQEAAVQGAQTKENVWNGADSQIDAMTNYIATAKKEKALSTAQGITDAAGGLAGAASKLPI</sequence>
<name>A0A8S5MZX7_9CAUD</name>
<reference evidence="1" key="1">
    <citation type="journal article" date="2021" name="Proc. Natl. Acad. Sci. U.S.A.">
        <title>A Catalog of Tens of Thousands of Viruses from Human Metagenomes Reveals Hidden Associations with Chronic Diseases.</title>
        <authorList>
            <person name="Tisza M.J."/>
            <person name="Buck C.B."/>
        </authorList>
    </citation>
    <scope>NUCLEOTIDE SEQUENCE</scope>
    <source>
        <strain evidence="1">Ctyhm34</strain>
    </source>
</reference>
<protein>
    <submittedName>
        <fullName evidence="1">Uncharacterized protein</fullName>
    </submittedName>
</protein>